<gene>
    <name evidence="2" type="ORF">ACFQGH_10790</name>
</gene>
<keyword evidence="1" id="KW-0472">Membrane</keyword>
<reference evidence="2 3" key="1">
    <citation type="journal article" date="2019" name="Int. J. Syst. Evol. Microbiol.">
        <title>The Global Catalogue of Microorganisms (GCM) 10K type strain sequencing project: providing services to taxonomists for standard genome sequencing and annotation.</title>
        <authorList>
            <consortium name="The Broad Institute Genomics Platform"/>
            <consortium name="The Broad Institute Genome Sequencing Center for Infectious Disease"/>
            <person name="Wu L."/>
            <person name="Ma J."/>
        </authorList>
    </citation>
    <scope>NUCLEOTIDE SEQUENCE [LARGE SCALE GENOMIC DNA]</scope>
    <source>
        <strain evidence="2 3">CGMCC 1.3240</strain>
    </source>
</reference>
<name>A0ABD5V6E7_9EURY</name>
<accession>A0ABD5V6E7</accession>
<comment type="caution">
    <text evidence="2">The sequence shown here is derived from an EMBL/GenBank/DDBJ whole genome shotgun (WGS) entry which is preliminary data.</text>
</comment>
<keyword evidence="1" id="KW-0812">Transmembrane</keyword>
<keyword evidence="1" id="KW-1133">Transmembrane helix</keyword>
<organism evidence="2 3">
    <name type="scientific">Halalkalicoccus tibetensis</name>
    <dbReference type="NCBI Taxonomy" id="175632"/>
    <lineage>
        <taxon>Archaea</taxon>
        <taxon>Methanobacteriati</taxon>
        <taxon>Methanobacteriota</taxon>
        <taxon>Stenosarchaea group</taxon>
        <taxon>Halobacteria</taxon>
        <taxon>Halobacteriales</taxon>
        <taxon>Halococcaceae</taxon>
        <taxon>Halalkalicoccus</taxon>
    </lineage>
</organism>
<dbReference type="EMBL" id="JBHSXQ010000003">
    <property type="protein sequence ID" value="MFC6905680.1"/>
    <property type="molecule type" value="Genomic_DNA"/>
</dbReference>
<evidence type="ECO:0008006" key="4">
    <source>
        <dbReference type="Google" id="ProtNLM"/>
    </source>
</evidence>
<keyword evidence="3" id="KW-1185">Reference proteome</keyword>
<evidence type="ECO:0000256" key="1">
    <source>
        <dbReference type="SAM" id="Phobius"/>
    </source>
</evidence>
<dbReference type="Proteomes" id="UP001596312">
    <property type="component" value="Unassembled WGS sequence"/>
</dbReference>
<proteinExistence type="predicted"/>
<protein>
    <recommendedName>
        <fullName evidence="4">CcmD family protein</fullName>
    </recommendedName>
</protein>
<evidence type="ECO:0000313" key="2">
    <source>
        <dbReference type="EMBL" id="MFC6905680.1"/>
    </source>
</evidence>
<sequence>MAMNVLEVLAVTTILYFVVVAVWVWKIEDILEARGDERRGEA</sequence>
<dbReference type="RefSeq" id="WP_340604203.1">
    <property type="nucleotide sequence ID" value="NZ_JBBMXV010000003.1"/>
</dbReference>
<feature type="transmembrane region" description="Helical" evidence="1">
    <location>
        <begin position="6"/>
        <end position="25"/>
    </location>
</feature>
<dbReference type="AlphaFoldDB" id="A0ABD5V6E7"/>
<evidence type="ECO:0000313" key="3">
    <source>
        <dbReference type="Proteomes" id="UP001596312"/>
    </source>
</evidence>